<comment type="caution">
    <text evidence="9">The sequence shown here is derived from an EMBL/GenBank/DDBJ whole genome shotgun (WGS) entry which is preliminary data.</text>
</comment>
<keyword evidence="1" id="KW-0808">Transferase</keyword>
<feature type="non-terminal residue" evidence="9">
    <location>
        <position position="1"/>
    </location>
</feature>
<keyword evidence="10" id="KW-1185">Reference proteome</keyword>
<dbReference type="Gene3D" id="1.10.510.10">
    <property type="entry name" value="Transferase(Phosphotransferase) domain 1"/>
    <property type="match status" value="1"/>
</dbReference>
<keyword evidence="3" id="KW-0418">Kinase</keyword>
<protein>
    <recommendedName>
        <fullName evidence="8">Protein kinase domain-containing protein</fullName>
    </recommendedName>
</protein>
<dbReference type="Gene3D" id="3.30.200.20">
    <property type="entry name" value="Phosphorylase Kinase, domain 1"/>
    <property type="match status" value="1"/>
</dbReference>
<evidence type="ECO:0000256" key="2">
    <source>
        <dbReference type="ARBA" id="ARBA00022741"/>
    </source>
</evidence>
<evidence type="ECO:0000313" key="9">
    <source>
        <dbReference type="EMBL" id="TVU49829.1"/>
    </source>
</evidence>
<dbReference type="FunFam" id="1.10.510.10:FF:000870">
    <property type="entry name" value="OSJNBa0016N04.16-like protein"/>
    <property type="match status" value="1"/>
</dbReference>
<dbReference type="Gramene" id="TVU49829">
    <property type="protein sequence ID" value="TVU49829"/>
    <property type="gene ID" value="EJB05_01167"/>
</dbReference>
<dbReference type="PROSITE" id="PS00108">
    <property type="entry name" value="PROTEIN_KINASE_ST"/>
    <property type="match status" value="1"/>
</dbReference>
<dbReference type="InterPro" id="IPR011009">
    <property type="entry name" value="Kinase-like_dom_sf"/>
</dbReference>
<dbReference type="SUPFAM" id="SSF56112">
    <property type="entry name" value="Protein kinase-like (PK-like)"/>
    <property type="match status" value="1"/>
</dbReference>
<keyword evidence="6" id="KW-0723">Serine/threonine-protein kinase</keyword>
<evidence type="ECO:0000256" key="6">
    <source>
        <dbReference type="RuleBase" id="RU000304"/>
    </source>
</evidence>
<dbReference type="Pfam" id="PF00069">
    <property type="entry name" value="Pkinase"/>
    <property type="match status" value="1"/>
</dbReference>
<evidence type="ECO:0000256" key="7">
    <source>
        <dbReference type="SAM" id="MobiDB-lite"/>
    </source>
</evidence>
<evidence type="ECO:0000256" key="3">
    <source>
        <dbReference type="ARBA" id="ARBA00022777"/>
    </source>
</evidence>
<reference evidence="9 10" key="1">
    <citation type="journal article" date="2019" name="Sci. Rep.">
        <title>A high-quality genome of Eragrostis curvula grass provides insights into Poaceae evolution and supports new strategies to enhance forage quality.</title>
        <authorList>
            <person name="Carballo J."/>
            <person name="Santos B.A.C.M."/>
            <person name="Zappacosta D."/>
            <person name="Garbus I."/>
            <person name="Selva J.P."/>
            <person name="Gallo C.A."/>
            <person name="Diaz A."/>
            <person name="Albertini E."/>
            <person name="Caccamo M."/>
            <person name="Echenique V."/>
        </authorList>
    </citation>
    <scope>NUCLEOTIDE SEQUENCE [LARGE SCALE GENOMIC DNA]</scope>
    <source>
        <strain evidence="10">cv. Victoria</strain>
        <tissue evidence="9">Leaf</tissue>
    </source>
</reference>
<evidence type="ECO:0000259" key="8">
    <source>
        <dbReference type="PROSITE" id="PS50011"/>
    </source>
</evidence>
<dbReference type="Proteomes" id="UP000324897">
    <property type="component" value="Chromosome 6"/>
</dbReference>
<dbReference type="EMBL" id="RWGY01000002">
    <property type="protein sequence ID" value="TVU49829.1"/>
    <property type="molecule type" value="Genomic_DNA"/>
</dbReference>
<comment type="similarity">
    <text evidence="6">Belongs to the protein kinase superfamily.</text>
</comment>
<accession>A0A5J9WNV9</accession>
<dbReference type="GO" id="GO:0005524">
    <property type="term" value="F:ATP binding"/>
    <property type="evidence" value="ECO:0007669"/>
    <property type="project" value="UniProtKB-UniRule"/>
</dbReference>
<dbReference type="SMART" id="SM00220">
    <property type="entry name" value="S_TKc"/>
    <property type="match status" value="1"/>
</dbReference>
<dbReference type="PROSITE" id="PS00107">
    <property type="entry name" value="PROTEIN_KINASE_ATP"/>
    <property type="match status" value="1"/>
</dbReference>
<evidence type="ECO:0000256" key="4">
    <source>
        <dbReference type="ARBA" id="ARBA00022840"/>
    </source>
</evidence>
<feature type="binding site" evidence="5">
    <location>
        <position position="176"/>
    </location>
    <ligand>
        <name>ATP</name>
        <dbReference type="ChEBI" id="CHEBI:30616"/>
    </ligand>
</feature>
<dbReference type="PROSITE" id="PS50011">
    <property type="entry name" value="PROTEIN_KINASE_DOM"/>
    <property type="match status" value="1"/>
</dbReference>
<keyword evidence="4 5" id="KW-0067">ATP-binding</keyword>
<feature type="domain" description="Protein kinase" evidence="8">
    <location>
        <begin position="147"/>
        <end position="427"/>
    </location>
</feature>
<name>A0A5J9WNV9_9POAL</name>
<sequence length="427" mass="48095">MAPKRPAGDGAAASRAGKRPRAAAAAASGSSFPLTTLRLWSTTINMLLFVLRLRRRTRSTDDSAPISPSQIGSLGTELGQISRRPGTFTRYSLFRVKPNICSFVIRKLHNMDGDSSTHNKRGSILQDQNLEPMSVPLDDLKRITKNFSYVRLLGEGGFSKVYKGVLENGSMIAVKKLTSAIEKRHFENEAHHLMGLNHPNIVKLVGYCSETETIPTMYHGKIVNAERSENLLCLEYLPNGCLRSHLSDESTGLDWDIRYKIIKGICNGLHYLHEEWLTPIIHMDLKPENILLDDNMVPKIADFGLSRLFGTEKTRTVTISPKGTFGYMAQEYINRGIITKQLDIFSLGVIIIEIVTGGRDYPDEGETLPLEYMKPILNNWRHRMDEAPRELECYQIKRCIEIALDCVKPERTKRPTIGKIIEMLPGE</sequence>
<proteinExistence type="inferred from homology"/>
<dbReference type="InterPro" id="IPR008271">
    <property type="entry name" value="Ser/Thr_kinase_AS"/>
</dbReference>
<dbReference type="GO" id="GO:0004674">
    <property type="term" value="F:protein serine/threonine kinase activity"/>
    <property type="evidence" value="ECO:0007669"/>
    <property type="project" value="UniProtKB-KW"/>
</dbReference>
<dbReference type="InterPro" id="IPR017441">
    <property type="entry name" value="Protein_kinase_ATP_BS"/>
</dbReference>
<dbReference type="PANTHER" id="PTHR45707:SF71">
    <property type="entry name" value="PROTEIN KINASE DOMAIN-CONTAINING PROTEIN"/>
    <property type="match status" value="1"/>
</dbReference>
<dbReference type="OrthoDB" id="541276at2759"/>
<dbReference type="InterPro" id="IPR000719">
    <property type="entry name" value="Prot_kinase_dom"/>
</dbReference>
<keyword evidence="2 5" id="KW-0547">Nucleotide-binding</keyword>
<evidence type="ECO:0000313" key="10">
    <source>
        <dbReference type="Proteomes" id="UP000324897"/>
    </source>
</evidence>
<evidence type="ECO:0000256" key="1">
    <source>
        <dbReference type="ARBA" id="ARBA00022679"/>
    </source>
</evidence>
<organism evidence="9 10">
    <name type="scientific">Eragrostis curvula</name>
    <name type="common">weeping love grass</name>
    <dbReference type="NCBI Taxonomy" id="38414"/>
    <lineage>
        <taxon>Eukaryota</taxon>
        <taxon>Viridiplantae</taxon>
        <taxon>Streptophyta</taxon>
        <taxon>Embryophyta</taxon>
        <taxon>Tracheophyta</taxon>
        <taxon>Spermatophyta</taxon>
        <taxon>Magnoliopsida</taxon>
        <taxon>Liliopsida</taxon>
        <taxon>Poales</taxon>
        <taxon>Poaceae</taxon>
        <taxon>PACMAD clade</taxon>
        <taxon>Chloridoideae</taxon>
        <taxon>Eragrostideae</taxon>
        <taxon>Eragrostidinae</taxon>
        <taxon>Eragrostis</taxon>
    </lineage>
</organism>
<gene>
    <name evidence="9" type="ORF">EJB05_01167</name>
</gene>
<feature type="region of interest" description="Disordered" evidence="7">
    <location>
        <begin position="1"/>
        <end position="27"/>
    </location>
</feature>
<dbReference type="AlphaFoldDB" id="A0A5J9WNV9"/>
<evidence type="ECO:0000256" key="5">
    <source>
        <dbReference type="PROSITE-ProRule" id="PRU10141"/>
    </source>
</evidence>
<dbReference type="PANTHER" id="PTHR45707">
    <property type="entry name" value="C2 CALCIUM/LIPID-BINDING PLANT PHOSPHORIBOSYLTRANSFERASE FAMILY PROTEIN"/>
    <property type="match status" value="1"/>
</dbReference>
<feature type="non-terminal residue" evidence="9">
    <location>
        <position position="427"/>
    </location>
</feature>